<dbReference type="AlphaFoldDB" id="A0A1H7ZY54"/>
<keyword evidence="2" id="KW-1185">Reference proteome</keyword>
<protein>
    <submittedName>
        <fullName evidence="1">Uncharacterized protein</fullName>
    </submittedName>
</protein>
<accession>A0A1H7ZY54</accession>
<gene>
    <name evidence="1" type="ORF">SAMN05192533_104116</name>
</gene>
<evidence type="ECO:0000313" key="1">
    <source>
        <dbReference type="EMBL" id="SEM62528.1"/>
    </source>
</evidence>
<name>A0A1H7ZY54_9BACI</name>
<sequence length="34" mass="4051">MKKAGPKYLDQLFFTLRNYKIQAEKNNTYGNIKN</sequence>
<dbReference type="EMBL" id="FOBW01000004">
    <property type="protein sequence ID" value="SEM62528.1"/>
    <property type="molecule type" value="Genomic_DNA"/>
</dbReference>
<proteinExistence type="predicted"/>
<dbReference type="STRING" id="930146.SAMN05192533_104116"/>
<dbReference type="Proteomes" id="UP000198553">
    <property type="component" value="Unassembled WGS sequence"/>
</dbReference>
<organism evidence="1 2">
    <name type="scientific">Mesobacillus persicus</name>
    <dbReference type="NCBI Taxonomy" id="930146"/>
    <lineage>
        <taxon>Bacteria</taxon>
        <taxon>Bacillati</taxon>
        <taxon>Bacillota</taxon>
        <taxon>Bacilli</taxon>
        <taxon>Bacillales</taxon>
        <taxon>Bacillaceae</taxon>
        <taxon>Mesobacillus</taxon>
    </lineage>
</organism>
<evidence type="ECO:0000313" key="2">
    <source>
        <dbReference type="Proteomes" id="UP000198553"/>
    </source>
</evidence>
<reference evidence="2" key="1">
    <citation type="submission" date="2016-10" db="EMBL/GenBank/DDBJ databases">
        <authorList>
            <person name="Varghese N."/>
            <person name="Submissions S."/>
        </authorList>
    </citation>
    <scope>NUCLEOTIDE SEQUENCE [LARGE SCALE GENOMIC DNA]</scope>
    <source>
        <strain evidence="2">B48,IBRC-M 10115,DSM 25386,CECT 8001</strain>
    </source>
</reference>